<evidence type="ECO:0000313" key="2">
    <source>
        <dbReference type="EMBL" id="ALJ01586.1"/>
    </source>
</evidence>
<dbReference type="Gene3D" id="3.40.1440.10">
    <property type="entry name" value="GIY-YIG endonuclease"/>
    <property type="match status" value="1"/>
</dbReference>
<sequence>MSYQNSSTVPKADFTLTLQDILNLKTDLFRNAKVKLVRHKDNRKEYRELIRGKSTLLEYQRQQSKEVFKGCDYIISFIGQESTKSLLFGIYKVNGIEKRENYFYYDLEQVHELDYLYDRVVIDWGASAITWHQWYDKQPKEIVQILPKGYLGSFPGLLNFVLDFDELEKLIENPDANQDWKNHLSSVNGVYMIWDTKTGNQYIGSAYGKDGVWQRWSEYVTSNHGGNKKLIELCAETGYHRNFRFSLLQSLPSNMDKKEVIAIESLLKQKLGTRVHGLNSN</sequence>
<dbReference type="KEGG" id="rti:DC20_19415"/>
<reference evidence="2 3" key="1">
    <citation type="submission" date="2015-08" db="EMBL/GenBank/DDBJ databases">
        <title>Complete genome sequence of Rufibacter tibetensis strain 1351t, a radiation-resistant bacterium from tibet plateau.</title>
        <authorList>
            <person name="Dai J."/>
        </authorList>
    </citation>
    <scope>NUCLEOTIDE SEQUENCE [LARGE SCALE GENOMIC DNA]</scope>
    <source>
        <strain evidence="2 3">1351</strain>
    </source>
</reference>
<proteinExistence type="predicted"/>
<dbReference type="Pfam" id="PF01541">
    <property type="entry name" value="GIY-YIG"/>
    <property type="match status" value="1"/>
</dbReference>
<dbReference type="SUPFAM" id="SSF82771">
    <property type="entry name" value="GIY-YIG endonuclease"/>
    <property type="match status" value="1"/>
</dbReference>
<dbReference type="Proteomes" id="UP000061382">
    <property type="component" value="Chromosome"/>
</dbReference>
<gene>
    <name evidence="2" type="ORF">DC20_19415</name>
</gene>
<dbReference type="CDD" id="cd10446">
    <property type="entry name" value="GIY-YIG_unchar_1"/>
    <property type="match status" value="1"/>
</dbReference>
<dbReference type="STRING" id="512763.DC20_19415"/>
<organism evidence="2 3">
    <name type="scientific">Rufibacter tibetensis</name>
    <dbReference type="NCBI Taxonomy" id="512763"/>
    <lineage>
        <taxon>Bacteria</taxon>
        <taxon>Pseudomonadati</taxon>
        <taxon>Bacteroidota</taxon>
        <taxon>Cytophagia</taxon>
        <taxon>Cytophagales</taxon>
        <taxon>Hymenobacteraceae</taxon>
        <taxon>Rufibacter</taxon>
    </lineage>
</organism>
<accession>A0A0P0CXR3</accession>
<protein>
    <recommendedName>
        <fullName evidence="1">GIY-YIG domain-containing protein</fullName>
    </recommendedName>
</protein>
<evidence type="ECO:0000313" key="3">
    <source>
        <dbReference type="Proteomes" id="UP000061382"/>
    </source>
</evidence>
<dbReference type="AlphaFoldDB" id="A0A0P0CXR3"/>
<dbReference type="PROSITE" id="PS50164">
    <property type="entry name" value="GIY_YIG"/>
    <property type="match status" value="1"/>
</dbReference>
<name>A0A0P0CXR3_9BACT</name>
<feature type="domain" description="GIY-YIG" evidence="1">
    <location>
        <begin position="186"/>
        <end position="280"/>
    </location>
</feature>
<dbReference type="EMBL" id="CP012643">
    <property type="protein sequence ID" value="ALJ01586.1"/>
    <property type="molecule type" value="Genomic_DNA"/>
</dbReference>
<evidence type="ECO:0000259" key="1">
    <source>
        <dbReference type="PROSITE" id="PS50164"/>
    </source>
</evidence>
<dbReference type="InterPro" id="IPR035901">
    <property type="entry name" value="GIY-YIG_endonuc_sf"/>
</dbReference>
<dbReference type="InterPro" id="IPR000305">
    <property type="entry name" value="GIY-YIG_endonuc"/>
</dbReference>
<dbReference type="PATRIC" id="fig|512763.3.peg.4257"/>
<keyword evidence="3" id="KW-1185">Reference proteome</keyword>